<feature type="transmembrane region" description="Helical" evidence="2">
    <location>
        <begin position="204"/>
        <end position="227"/>
    </location>
</feature>
<dbReference type="InterPro" id="IPR021840">
    <property type="entry name" value="DUF3433"/>
</dbReference>
<dbReference type="OrthoDB" id="3248909at2759"/>
<evidence type="ECO:0000256" key="2">
    <source>
        <dbReference type="SAM" id="Phobius"/>
    </source>
</evidence>
<feature type="transmembrane region" description="Helical" evidence="2">
    <location>
        <begin position="577"/>
        <end position="599"/>
    </location>
</feature>
<dbReference type="STRING" id="765440.A0A0C3ELL3"/>
<name>A0A0C3ELL3_PILCF</name>
<organism evidence="3 4">
    <name type="scientific">Piloderma croceum (strain F 1598)</name>
    <dbReference type="NCBI Taxonomy" id="765440"/>
    <lineage>
        <taxon>Eukaryota</taxon>
        <taxon>Fungi</taxon>
        <taxon>Dikarya</taxon>
        <taxon>Basidiomycota</taxon>
        <taxon>Agaricomycotina</taxon>
        <taxon>Agaricomycetes</taxon>
        <taxon>Agaricomycetidae</taxon>
        <taxon>Atheliales</taxon>
        <taxon>Atheliaceae</taxon>
        <taxon>Piloderma</taxon>
    </lineage>
</organism>
<sequence>MVLDRSFKRLCANIVAQIVPFPSLSAFLPASASGRLTNQNNVDISITDSGFHSDRIAVPQNTDDYEALNYDVAPALRSERTQPHGAWSRPYQAGYVPSPSIRADPMLSASSSQRLLDQTDADDVQYATYRSNVNEEGAEKRVFKLTKGWVPVPLRAWFWIPLVIVMILLAIGLEIALHYSNQNSGGSGWSTFSVMTADSAFANYYHYAYTQFPVILSMVIVALWAWVNIEIQRMQPYIDLVRGNAPAERSLLLDYTRLNKFFVWISAFSNHHYMVAIVTLVALLALVLEPLCASIFIVKDTWWGPDPFNVTNLASISLNEGPVFQDLTAFLSAAGYASSSVLYNFGDPQFIHDVYAVGPFQQSTEISGGGWTNNATFDGCTFSYSVGPTVSHLFGADVMPDCNNTGIPAYFRPVVLWFFTYDTTPPQGSATLCSPTISLWDVIATVDISTGNLTSVQEIQPFNSSTSPFAFLSANVTGTPLNGRAFNGIIFNLTDADDFVIARSNATKLQLPSSIFQAATTAPGGLAVAFQTNSFVGLATKGVYLQLLAKTVYFLPTEDPILVTVQSYQKRLWLSDVAVHLEAILLLVIALVGAFVQVFHRYSRRQLRLQHIPGTIASAISIGAETNLAQLLNNQQEQNFGQALRNKQFRIDPRTMKIVMQGEDGYEEAITPNPHQHTSPSWGFHGSSEN</sequence>
<keyword evidence="4" id="KW-1185">Reference proteome</keyword>
<dbReference type="InParanoid" id="A0A0C3ELL3"/>
<keyword evidence="2" id="KW-0812">Transmembrane</keyword>
<accession>A0A0C3ELL3</accession>
<dbReference type="Proteomes" id="UP000054166">
    <property type="component" value="Unassembled WGS sequence"/>
</dbReference>
<reference evidence="3 4" key="1">
    <citation type="submission" date="2014-04" db="EMBL/GenBank/DDBJ databases">
        <authorList>
            <consortium name="DOE Joint Genome Institute"/>
            <person name="Kuo A."/>
            <person name="Tarkka M."/>
            <person name="Buscot F."/>
            <person name="Kohler A."/>
            <person name="Nagy L.G."/>
            <person name="Floudas D."/>
            <person name="Copeland A."/>
            <person name="Barry K.W."/>
            <person name="Cichocki N."/>
            <person name="Veneault-Fourrey C."/>
            <person name="LaButti K."/>
            <person name="Lindquist E.A."/>
            <person name="Lipzen A."/>
            <person name="Lundell T."/>
            <person name="Morin E."/>
            <person name="Murat C."/>
            <person name="Sun H."/>
            <person name="Tunlid A."/>
            <person name="Henrissat B."/>
            <person name="Grigoriev I.V."/>
            <person name="Hibbett D.S."/>
            <person name="Martin F."/>
            <person name="Nordberg H.P."/>
            <person name="Cantor M.N."/>
            <person name="Hua S.X."/>
        </authorList>
    </citation>
    <scope>NUCLEOTIDE SEQUENCE [LARGE SCALE GENOMIC DNA]</scope>
    <source>
        <strain evidence="3 4">F 1598</strain>
    </source>
</reference>
<evidence type="ECO:0000313" key="4">
    <source>
        <dbReference type="Proteomes" id="UP000054166"/>
    </source>
</evidence>
<keyword evidence="2" id="KW-0472">Membrane</keyword>
<feature type="region of interest" description="Disordered" evidence="1">
    <location>
        <begin position="668"/>
        <end position="690"/>
    </location>
</feature>
<evidence type="ECO:0000313" key="3">
    <source>
        <dbReference type="EMBL" id="KIM73475.1"/>
    </source>
</evidence>
<dbReference type="HOGENOM" id="CLU_021534_0_0_1"/>
<dbReference type="EMBL" id="KN833081">
    <property type="protein sequence ID" value="KIM73475.1"/>
    <property type="molecule type" value="Genomic_DNA"/>
</dbReference>
<dbReference type="AlphaFoldDB" id="A0A0C3ELL3"/>
<feature type="transmembrane region" description="Helical" evidence="2">
    <location>
        <begin position="261"/>
        <end position="288"/>
    </location>
</feature>
<reference evidence="4" key="2">
    <citation type="submission" date="2015-01" db="EMBL/GenBank/DDBJ databases">
        <title>Evolutionary Origins and Diversification of the Mycorrhizal Mutualists.</title>
        <authorList>
            <consortium name="DOE Joint Genome Institute"/>
            <consortium name="Mycorrhizal Genomics Consortium"/>
            <person name="Kohler A."/>
            <person name="Kuo A."/>
            <person name="Nagy L.G."/>
            <person name="Floudas D."/>
            <person name="Copeland A."/>
            <person name="Barry K.W."/>
            <person name="Cichocki N."/>
            <person name="Veneault-Fourrey C."/>
            <person name="LaButti K."/>
            <person name="Lindquist E.A."/>
            <person name="Lipzen A."/>
            <person name="Lundell T."/>
            <person name="Morin E."/>
            <person name="Murat C."/>
            <person name="Riley R."/>
            <person name="Ohm R."/>
            <person name="Sun H."/>
            <person name="Tunlid A."/>
            <person name="Henrissat B."/>
            <person name="Grigoriev I.V."/>
            <person name="Hibbett D.S."/>
            <person name="Martin F."/>
        </authorList>
    </citation>
    <scope>NUCLEOTIDE SEQUENCE [LARGE SCALE GENOMIC DNA]</scope>
    <source>
        <strain evidence="4">F 1598</strain>
    </source>
</reference>
<gene>
    <name evidence="3" type="ORF">PILCRDRAFT_15211</name>
</gene>
<dbReference type="Pfam" id="PF11915">
    <property type="entry name" value="DUF3433"/>
    <property type="match status" value="1"/>
</dbReference>
<protein>
    <submittedName>
        <fullName evidence="3">Uncharacterized protein</fullName>
    </submittedName>
</protein>
<dbReference type="PANTHER" id="PTHR37544">
    <property type="entry name" value="SPRAY-RELATED"/>
    <property type="match status" value="1"/>
</dbReference>
<keyword evidence="2" id="KW-1133">Transmembrane helix</keyword>
<proteinExistence type="predicted"/>
<feature type="compositionally biased region" description="Polar residues" evidence="1">
    <location>
        <begin position="673"/>
        <end position="690"/>
    </location>
</feature>
<dbReference type="PANTHER" id="PTHR37544:SF3">
    <property type="entry name" value="SPRAY"/>
    <property type="match status" value="1"/>
</dbReference>
<feature type="transmembrane region" description="Helical" evidence="2">
    <location>
        <begin position="156"/>
        <end position="179"/>
    </location>
</feature>
<evidence type="ECO:0000256" key="1">
    <source>
        <dbReference type="SAM" id="MobiDB-lite"/>
    </source>
</evidence>